<dbReference type="AlphaFoldDB" id="A0A6H2A5N9"/>
<proteinExistence type="predicted"/>
<organism evidence="1">
    <name type="scientific">viral metagenome</name>
    <dbReference type="NCBI Taxonomy" id="1070528"/>
    <lineage>
        <taxon>unclassified sequences</taxon>
        <taxon>metagenomes</taxon>
        <taxon>organismal metagenomes</taxon>
    </lineage>
</organism>
<sequence length="69" mass="8178">MKKGDLVRLNAKARLIFQRMKDTGPWRVLAVDKVYDRVKVERTAKSGKKRSDYWSMLWLELVEEGDVHE</sequence>
<name>A0A6H2A5N9_9ZZZZ</name>
<gene>
    <name evidence="1" type="ORF">TM448A06145_0004</name>
</gene>
<protein>
    <submittedName>
        <fullName evidence="1">Uncharacterized protein</fullName>
    </submittedName>
</protein>
<evidence type="ECO:0000313" key="1">
    <source>
        <dbReference type="EMBL" id="QJA54907.1"/>
    </source>
</evidence>
<accession>A0A6H2A5N9</accession>
<reference evidence="1" key="1">
    <citation type="submission" date="2020-03" db="EMBL/GenBank/DDBJ databases">
        <title>The deep terrestrial virosphere.</title>
        <authorList>
            <person name="Holmfeldt K."/>
            <person name="Nilsson E."/>
            <person name="Simone D."/>
            <person name="Lopez-Fernandez M."/>
            <person name="Wu X."/>
            <person name="de Brujin I."/>
            <person name="Lundin D."/>
            <person name="Andersson A."/>
            <person name="Bertilsson S."/>
            <person name="Dopson M."/>
        </authorList>
    </citation>
    <scope>NUCLEOTIDE SEQUENCE</scope>
    <source>
        <strain evidence="1">TM448A06145</strain>
    </source>
</reference>
<dbReference type="EMBL" id="MT144549">
    <property type="protein sequence ID" value="QJA54907.1"/>
    <property type="molecule type" value="Genomic_DNA"/>
</dbReference>